<name>A0A931G2Y8_9MICC</name>
<dbReference type="GO" id="GO:0045892">
    <property type="term" value="P:negative regulation of DNA-templated transcription"/>
    <property type="evidence" value="ECO:0007669"/>
    <property type="project" value="TreeGrafter"/>
</dbReference>
<dbReference type="Gene3D" id="3.30.450.40">
    <property type="match status" value="1"/>
</dbReference>
<dbReference type="Gene3D" id="1.10.10.10">
    <property type="entry name" value="Winged helix-like DNA-binding domain superfamily/Winged helix DNA-binding domain"/>
    <property type="match status" value="1"/>
</dbReference>
<evidence type="ECO:0000256" key="1">
    <source>
        <dbReference type="ARBA" id="ARBA00023015"/>
    </source>
</evidence>
<dbReference type="SMART" id="SM00346">
    <property type="entry name" value="HTH_ICLR"/>
    <property type="match status" value="1"/>
</dbReference>
<dbReference type="Pfam" id="PF01614">
    <property type="entry name" value="IclR_C"/>
    <property type="match status" value="1"/>
</dbReference>
<gene>
    <name evidence="6" type="ORF">IV500_01215</name>
</gene>
<keyword evidence="1" id="KW-0805">Transcription regulation</keyword>
<keyword evidence="7" id="KW-1185">Reference proteome</keyword>
<proteinExistence type="predicted"/>
<evidence type="ECO:0000313" key="6">
    <source>
        <dbReference type="EMBL" id="MBG0738056.1"/>
    </source>
</evidence>
<keyword evidence="3" id="KW-0804">Transcription</keyword>
<feature type="domain" description="HTH iclR-type" evidence="4">
    <location>
        <begin position="1"/>
        <end position="61"/>
    </location>
</feature>
<dbReference type="InterPro" id="IPR014757">
    <property type="entry name" value="Tscrpt_reg_IclR_C"/>
</dbReference>
<comment type="caution">
    <text evidence="6">The sequence shown here is derived from an EMBL/GenBank/DDBJ whole genome shotgun (WGS) entry which is preliminary data.</text>
</comment>
<dbReference type="InterPro" id="IPR050707">
    <property type="entry name" value="HTH_MetabolicPath_Reg"/>
</dbReference>
<dbReference type="GO" id="GO:0003677">
    <property type="term" value="F:DNA binding"/>
    <property type="evidence" value="ECO:0007669"/>
    <property type="project" value="UniProtKB-KW"/>
</dbReference>
<dbReference type="Pfam" id="PF09339">
    <property type="entry name" value="HTH_IclR"/>
    <property type="match status" value="1"/>
</dbReference>
<protein>
    <submittedName>
        <fullName evidence="6">IclR family transcriptional regulator</fullName>
    </submittedName>
</protein>
<dbReference type="PANTHER" id="PTHR30136:SF35">
    <property type="entry name" value="HTH-TYPE TRANSCRIPTIONAL REGULATOR RV1719"/>
    <property type="match status" value="1"/>
</dbReference>
<dbReference type="InterPro" id="IPR036390">
    <property type="entry name" value="WH_DNA-bd_sf"/>
</dbReference>
<dbReference type="AlphaFoldDB" id="A0A931G2Y8"/>
<accession>A0A931G2Y8</accession>
<evidence type="ECO:0000259" key="5">
    <source>
        <dbReference type="PROSITE" id="PS51078"/>
    </source>
</evidence>
<evidence type="ECO:0000256" key="2">
    <source>
        <dbReference type="ARBA" id="ARBA00023125"/>
    </source>
</evidence>
<dbReference type="PROSITE" id="PS51077">
    <property type="entry name" value="HTH_ICLR"/>
    <property type="match status" value="1"/>
</dbReference>
<dbReference type="Proteomes" id="UP000655366">
    <property type="component" value="Unassembled WGS sequence"/>
</dbReference>
<feature type="domain" description="IclR-ED" evidence="5">
    <location>
        <begin position="62"/>
        <end position="245"/>
    </location>
</feature>
<evidence type="ECO:0000256" key="3">
    <source>
        <dbReference type="ARBA" id="ARBA00023163"/>
    </source>
</evidence>
<keyword evidence="2" id="KW-0238">DNA-binding</keyword>
<evidence type="ECO:0000313" key="7">
    <source>
        <dbReference type="Proteomes" id="UP000655366"/>
    </source>
</evidence>
<dbReference type="EMBL" id="JADNYM010000001">
    <property type="protein sequence ID" value="MBG0738056.1"/>
    <property type="molecule type" value="Genomic_DNA"/>
</dbReference>
<sequence>MVAKALSLLNRLGEHPHGAAAAELARECQLPLSTAHRLLGSLVRDGFLEFESKSRRYTLGLQVFVLGQSVAQARGLTGMARPILEEVSALTGEVTLMAVREGDQQLYVHSVQGPQGVSVIGRPGTHGPLHCTAQGKVLVAMAPQAVREDLLSRLELTAKGPNCITDRQHFRAAIDEVRTRGWALADQEHEVGIRAVAVPVPGPDGVALAAISTAAPAYRTSIEQLIEYVPVLTAAARRIAVRMPSR</sequence>
<dbReference type="PROSITE" id="PS51078">
    <property type="entry name" value="ICLR_ED"/>
    <property type="match status" value="1"/>
</dbReference>
<dbReference type="SUPFAM" id="SSF46785">
    <property type="entry name" value="Winged helix' DNA-binding domain"/>
    <property type="match status" value="1"/>
</dbReference>
<reference evidence="6 7" key="1">
    <citation type="submission" date="2020-11" db="EMBL/GenBank/DDBJ databases">
        <title>Arthrobacter antarcticus sp. nov., isolated from Antarctic Soil.</title>
        <authorList>
            <person name="Li J."/>
        </authorList>
    </citation>
    <scope>NUCLEOTIDE SEQUENCE [LARGE SCALE GENOMIC DNA]</scope>
    <source>
        <strain evidence="6 7">Z1-20</strain>
    </source>
</reference>
<dbReference type="InterPro" id="IPR029016">
    <property type="entry name" value="GAF-like_dom_sf"/>
</dbReference>
<dbReference type="SUPFAM" id="SSF55781">
    <property type="entry name" value="GAF domain-like"/>
    <property type="match status" value="1"/>
</dbReference>
<dbReference type="InterPro" id="IPR036388">
    <property type="entry name" value="WH-like_DNA-bd_sf"/>
</dbReference>
<organism evidence="6 7">
    <name type="scientific">Arthrobacter terrae</name>
    <dbReference type="NCBI Taxonomy" id="2935737"/>
    <lineage>
        <taxon>Bacteria</taxon>
        <taxon>Bacillati</taxon>
        <taxon>Actinomycetota</taxon>
        <taxon>Actinomycetes</taxon>
        <taxon>Micrococcales</taxon>
        <taxon>Micrococcaceae</taxon>
        <taxon>Arthrobacter</taxon>
    </lineage>
</organism>
<evidence type="ECO:0000259" key="4">
    <source>
        <dbReference type="PROSITE" id="PS51077"/>
    </source>
</evidence>
<dbReference type="GO" id="GO:0003700">
    <property type="term" value="F:DNA-binding transcription factor activity"/>
    <property type="evidence" value="ECO:0007669"/>
    <property type="project" value="TreeGrafter"/>
</dbReference>
<dbReference type="PANTHER" id="PTHR30136">
    <property type="entry name" value="HELIX-TURN-HELIX TRANSCRIPTIONAL REGULATOR, ICLR FAMILY"/>
    <property type="match status" value="1"/>
</dbReference>
<dbReference type="InterPro" id="IPR005471">
    <property type="entry name" value="Tscrpt_reg_IclR_N"/>
</dbReference>